<reference evidence="1 2" key="1">
    <citation type="journal article" date="2012" name="J. Bacteriol.">
        <title>Genome Sequence of "Candidatus Nitrosoarchaeum limnia" BG20, a Low-Salinity Ammonia-Oxidizing Archaeon from the San Francisco Bay Estuary.</title>
        <authorList>
            <person name="Mosier A.C."/>
            <person name="Allen E.E."/>
            <person name="Kim M."/>
            <person name="Ferriera S."/>
            <person name="Francis C.A."/>
        </authorList>
    </citation>
    <scope>NUCLEOTIDE SEQUENCE [LARGE SCALE GENOMIC DNA]</scope>
    <source>
        <strain evidence="1 2">BG20</strain>
    </source>
</reference>
<protein>
    <submittedName>
        <fullName evidence="1">Uncharacterized protein</fullName>
    </submittedName>
</protein>
<gene>
    <name evidence="1" type="ORF">BG20_I2481</name>
</gene>
<organism evidence="1 2">
    <name type="scientific">Candidatus Nitrosarchaeum limnium BG20</name>
    <dbReference type="NCBI Taxonomy" id="859192"/>
    <lineage>
        <taxon>Archaea</taxon>
        <taxon>Nitrososphaerota</taxon>
        <taxon>Nitrososphaeria</taxon>
        <taxon>Nitrosopumilales</taxon>
        <taxon>Nitrosopumilaceae</taxon>
        <taxon>Nitrosarchaeum</taxon>
    </lineage>
</organism>
<dbReference type="AlphaFoldDB" id="S2E7F7"/>
<comment type="caution">
    <text evidence="1">The sequence shown here is derived from an EMBL/GenBank/DDBJ whole genome shotgun (WGS) entry which is preliminary data.</text>
</comment>
<evidence type="ECO:0000313" key="1">
    <source>
        <dbReference type="EMBL" id="EPA06668.1"/>
    </source>
</evidence>
<accession>S2E7F7</accession>
<sequence length="38" mass="4266">MRQNGKCNVIIAKNFGIRLIIHSCVQIIKTDIAQLALE</sequence>
<proteinExistence type="predicted"/>
<dbReference type="Proteomes" id="UP000014065">
    <property type="component" value="Unassembled WGS sequence"/>
</dbReference>
<evidence type="ECO:0000313" key="2">
    <source>
        <dbReference type="Proteomes" id="UP000014065"/>
    </source>
</evidence>
<keyword evidence="2" id="KW-1185">Reference proteome</keyword>
<dbReference type="EMBL" id="AHJG01000018">
    <property type="protein sequence ID" value="EPA06668.1"/>
    <property type="molecule type" value="Genomic_DNA"/>
</dbReference>
<name>S2E7F7_9ARCH</name>